<comment type="caution">
    <text evidence="2">The sequence shown here is derived from an EMBL/GenBank/DDBJ whole genome shotgun (WGS) entry which is preliminary data.</text>
</comment>
<dbReference type="EMBL" id="JAGRRH010000014">
    <property type="protein sequence ID" value="KAG7359121.1"/>
    <property type="molecule type" value="Genomic_DNA"/>
</dbReference>
<dbReference type="AlphaFoldDB" id="A0A9K3LD77"/>
<name>A0A9K3LD77_9STRA</name>
<gene>
    <name evidence="2" type="ORF">IV203_015710</name>
</gene>
<evidence type="ECO:0000313" key="2">
    <source>
        <dbReference type="EMBL" id="KAG7359121.1"/>
    </source>
</evidence>
<dbReference type="Pfam" id="PF20710">
    <property type="entry name" value="DUF6824"/>
    <property type="match status" value="1"/>
</dbReference>
<reference evidence="2" key="2">
    <citation type="submission" date="2021-04" db="EMBL/GenBank/DDBJ databases">
        <authorList>
            <person name="Podell S."/>
        </authorList>
    </citation>
    <scope>NUCLEOTIDE SEQUENCE</scope>
    <source>
        <strain evidence="2">Hildebrandi</strain>
    </source>
</reference>
<proteinExistence type="predicted"/>
<reference evidence="2" key="1">
    <citation type="journal article" date="2021" name="Sci. Rep.">
        <title>Diploid genomic architecture of Nitzschia inconspicua, an elite biomass production diatom.</title>
        <authorList>
            <person name="Oliver A."/>
            <person name="Podell S."/>
            <person name="Pinowska A."/>
            <person name="Traller J.C."/>
            <person name="Smith S.R."/>
            <person name="McClure R."/>
            <person name="Beliaev A."/>
            <person name="Bohutskyi P."/>
            <person name="Hill E.A."/>
            <person name="Rabines A."/>
            <person name="Zheng H."/>
            <person name="Allen L.Z."/>
            <person name="Kuo A."/>
            <person name="Grigoriev I.V."/>
            <person name="Allen A.E."/>
            <person name="Hazlebeck D."/>
            <person name="Allen E.E."/>
        </authorList>
    </citation>
    <scope>NUCLEOTIDE SEQUENCE</scope>
    <source>
        <strain evidence="2">Hildebrandi</strain>
    </source>
</reference>
<organism evidence="2 3">
    <name type="scientific">Nitzschia inconspicua</name>
    <dbReference type="NCBI Taxonomy" id="303405"/>
    <lineage>
        <taxon>Eukaryota</taxon>
        <taxon>Sar</taxon>
        <taxon>Stramenopiles</taxon>
        <taxon>Ochrophyta</taxon>
        <taxon>Bacillariophyta</taxon>
        <taxon>Bacillariophyceae</taxon>
        <taxon>Bacillariophycidae</taxon>
        <taxon>Bacillariales</taxon>
        <taxon>Bacillariaceae</taxon>
        <taxon>Nitzschia</taxon>
    </lineage>
</organism>
<sequence length="496" mass="56879">MDFATSITGRVSSDACTVKPINFTDLASVSLSLRDLPPDDRRNDAEMDPFFIEELNKLSMKERDEVLQDVHGVSDVMNENPVTIQAKVVQMKQALDQLPLKQKSAYLQALQQNEHYVHNPKFLLMFLRADLFNVEASALRFVSFFEHKLQLFGRDKLGRDILFCDLTEDDIACLESGYAQMLSGRDRAGRAVLCLLPMLRKYKSTENRLRAIYMVIMFALRDVETQKRGMVGIAYNVGRDHTTDREAVWKAAKIVSILPLRFTGVHYCFDDERVKTLFNLAMYVFNRNARMRCRVHCGSHMECIYHLMTFGIKSSDFPITTSGEKRLEAHHDYVRKMRQSENIMDDGVDRIIIPGPLDVLLGRGKPLQKHDGNLNYHYVVEGYHERYEKASKLEKTQIAKTIVDKIHEQGGRFLKQDDAGWVEIDDEAARNKISHTFRNHRIAARTALKKAASTQENEVETAPVDLRRRSPDLVSFQSGNFNSLELGDQKRRKVSG</sequence>
<evidence type="ECO:0000259" key="1">
    <source>
        <dbReference type="Pfam" id="PF20710"/>
    </source>
</evidence>
<keyword evidence="3" id="KW-1185">Reference proteome</keyword>
<dbReference type="InterPro" id="IPR049227">
    <property type="entry name" value="DUF6824"/>
</dbReference>
<dbReference type="Proteomes" id="UP000693970">
    <property type="component" value="Unassembled WGS sequence"/>
</dbReference>
<accession>A0A9K3LD77</accession>
<protein>
    <recommendedName>
        <fullName evidence="1">DUF6824 domain-containing protein</fullName>
    </recommendedName>
</protein>
<evidence type="ECO:0000313" key="3">
    <source>
        <dbReference type="Proteomes" id="UP000693970"/>
    </source>
</evidence>
<dbReference type="OrthoDB" id="48818at2759"/>
<feature type="domain" description="DUF6824" evidence="1">
    <location>
        <begin position="358"/>
        <end position="439"/>
    </location>
</feature>